<dbReference type="InterPro" id="IPR010319">
    <property type="entry name" value="Transglutaminase-like_Cys_pept"/>
</dbReference>
<dbReference type="Proteomes" id="UP000500895">
    <property type="component" value="Chromosome"/>
</dbReference>
<protein>
    <submittedName>
        <fullName evidence="1">Transglutaminase-like cysteine peptidase</fullName>
    </submittedName>
</protein>
<sequence>MSNLAARAEHVLPPLQHTFFCMKYPSECRSQTEAKAQPVPKAVRIRELQQVNATVNQAISSVQLQPSPLKQWTIFPRMGDCGDYAVTKRHVLLSRGWPSSHLLLAEVVLRRTGVHHLILIAKTRNENVVLDNLRSEVLPLKGIFRDYFMIRIEASDNPEFWIRPSGYGLS</sequence>
<evidence type="ECO:0000313" key="1">
    <source>
        <dbReference type="EMBL" id="QIP05515.1"/>
    </source>
</evidence>
<accession>A0A6G8ZZN8</accession>
<dbReference type="AlphaFoldDB" id="A0A6G8ZZN8"/>
<dbReference type="PANTHER" id="PTHR39327:SF1">
    <property type="entry name" value="BLR5470 PROTEIN"/>
    <property type="match status" value="1"/>
</dbReference>
<dbReference type="Gene3D" id="3.10.620.30">
    <property type="match status" value="1"/>
</dbReference>
<dbReference type="PANTHER" id="PTHR39327">
    <property type="match status" value="1"/>
</dbReference>
<dbReference type="EMBL" id="CP050066">
    <property type="protein sequence ID" value="QIP05515.1"/>
    <property type="molecule type" value="Genomic_DNA"/>
</dbReference>
<reference evidence="1 2" key="1">
    <citation type="journal article" date="2020" name="Int. J. Syst. Evol. Microbiol.">
        <title>Description and complete genome sequences of Bradyrhizobium symbiodeficiens sp. nov., a non-symbiotic bacterium associated with legumes native to Canada.</title>
        <authorList>
            <person name="Bromfield E.S.P."/>
            <person name="Cloutier S."/>
            <person name="Nguyen H.D.T."/>
        </authorList>
    </citation>
    <scope>NUCLEOTIDE SEQUENCE [LARGE SCALE GENOMIC DNA]</scope>
    <source>
        <strain evidence="1 2">101S1MB</strain>
    </source>
</reference>
<dbReference type="RefSeq" id="WP_166466855.1">
    <property type="nucleotide sequence ID" value="NZ_CP050066.2"/>
</dbReference>
<evidence type="ECO:0000313" key="2">
    <source>
        <dbReference type="Proteomes" id="UP000500895"/>
    </source>
</evidence>
<dbReference type="Pfam" id="PF06035">
    <property type="entry name" value="Peptidase_C93"/>
    <property type="match status" value="1"/>
</dbReference>
<organism evidence="1 2">
    <name type="scientific">Bradyrhizobium symbiodeficiens</name>
    <dbReference type="NCBI Taxonomy" id="1404367"/>
    <lineage>
        <taxon>Bacteria</taxon>
        <taxon>Pseudomonadati</taxon>
        <taxon>Pseudomonadota</taxon>
        <taxon>Alphaproteobacteria</taxon>
        <taxon>Hyphomicrobiales</taxon>
        <taxon>Nitrobacteraceae</taxon>
        <taxon>Bradyrhizobium</taxon>
    </lineage>
</organism>
<name>A0A6G8ZZN8_9BRAD</name>
<gene>
    <name evidence="1" type="ORF">HAV00_04270</name>
</gene>
<proteinExistence type="predicted"/>